<evidence type="ECO:0000259" key="10">
    <source>
        <dbReference type="Pfam" id="PF09813"/>
    </source>
</evidence>
<dbReference type="AlphaFoldDB" id="A0A1V8T454"/>
<evidence type="ECO:0000256" key="1">
    <source>
        <dbReference type="ARBA" id="ARBA00003064"/>
    </source>
</evidence>
<dbReference type="EMBL" id="NAJO01000022">
    <property type="protein sequence ID" value="OQO04332.1"/>
    <property type="molecule type" value="Genomic_DNA"/>
</dbReference>
<keyword evidence="5" id="KW-0812">Transmembrane</keyword>
<proteinExistence type="inferred from homology"/>
<evidence type="ECO:0000256" key="5">
    <source>
        <dbReference type="ARBA" id="ARBA00022692"/>
    </source>
</evidence>
<comment type="caution">
    <text evidence="12">The sequence shown here is derived from an EMBL/GenBank/DDBJ whole genome shotgun (WGS) entry which is preliminary data.</text>
</comment>
<evidence type="ECO:0000313" key="12">
    <source>
        <dbReference type="EMBL" id="OQO06185.1"/>
    </source>
</evidence>
<keyword evidence="7 9" id="KW-0496">Mitochondrion</keyword>
<accession>A0A1V8T454</accession>
<feature type="domain" description="Cytochrome c oxidase assembly factor 3 mitochondrial coiled-coil" evidence="10">
    <location>
        <begin position="22"/>
        <end position="62"/>
    </location>
</feature>
<evidence type="ECO:0000256" key="4">
    <source>
        <dbReference type="ARBA" id="ARBA00011351"/>
    </source>
</evidence>
<evidence type="ECO:0000256" key="6">
    <source>
        <dbReference type="ARBA" id="ARBA00022989"/>
    </source>
</evidence>
<dbReference type="GO" id="GO:0033617">
    <property type="term" value="P:mitochondrial respiratory chain complex IV assembly"/>
    <property type="evidence" value="ECO:0007669"/>
    <property type="project" value="UniProtKB-UniRule"/>
</dbReference>
<keyword evidence="13" id="KW-1185">Reference proteome</keyword>
<dbReference type="FunCoup" id="A0A1V8T454">
    <property type="interactions" value="41"/>
</dbReference>
<comment type="function">
    <text evidence="1 9">Required for assembly of cytochrome c oxidase (complex IV).</text>
</comment>
<keyword evidence="8" id="KW-0472">Membrane</keyword>
<evidence type="ECO:0000256" key="2">
    <source>
        <dbReference type="ARBA" id="ARBA00004304"/>
    </source>
</evidence>
<dbReference type="STRING" id="1507870.A0A1V8T454"/>
<comment type="similarity">
    <text evidence="3 9">Belongs to the COA3 family.</text>
</comment>
<dbReference type="EMBL" id="NAJO01000017">
    <property type="protein sequence ID" value="OQO06185.1"/>
    <property type="molecule type" value="Genomic_DNA"/>
</dbReference>
<keyword evidence="9" id="KW-0999">Mitochondrion inner membrane</keyword>
<evidence type="ECO:0000256" key="3">
    <source>
        <dbReference type="ARBA" id="ARBA00007035"/>
    </source>
</evidence>
<comment type="subunit">
    <text evidence="4 9">Component of 250-400 kDa complexes called cytochrome oxidase assembly intermediates or COA complexes.</text>
</comment>
<reference evidence="13" key="2">
    <citation type="submission" date="2017-03" db="EMBL/GenBank/DDBJ databases">
        <title>Genomes of endolithic fungi from Antarctica.</title>
        <authorList>
            <person name="Coleine C."/>
            <person name="Masonjones S."/>
            <person name="Stajich J.E."/>
        </authorList>
    </citation>
    <scope>NUCLEOTIDE SEQUENCE [LARGE SCALE GENOMIC DNA]</scope>
    <source>
        <strain evidence="13">CCFEE 5527</strain>
    </source>
</reference>
<dbReference type="OrthoDB" id="10018333at2759"/>
<dbReference type="PANTHER" id="PTHR15642:SF3">
    <property type="entry name" value="CYTOCHROME C OXIDASE ASSEMBLY FACTOR 3 HOMOLOG, MITOCHONDRIAL"/>
    <property type="match status" value="1"/>
</dbReference>
<evidence type="ECO:0000256" key="7">
    <source>
        <dbReference type="ARBA" id="ARBA00023128"/>
    </source>
</evidence>
<evidence type="ECO:0000313" key="13">
    <source>
        <dbReference type="Proteomes" id="UP000192596"/>
    </source>
</evidence>
<dbReference type="PANTHER" id="PTHR15642">
    <property type="entry name" value="CYTOCHROME C OXIDASE ASSEMBLY FACTOR 3, MITOCHONDRIAL"/>
    <property type="match status" value="1"/>
</dbReference>
<name>A0A1V8T454_9PEZI</name>
<evidence type="ECO:0000313" key="11">
    <source>
        <dbReference type="EMBL" id="OQO04332.1"/>
    </source>
</evidence>
<comment type="subcellular location">
    <subcellularLocation>
        <location evidence="2">Mitochondrion membrane</location>
        <topology evidence="2">Single-pass membrane protein</topology>
    </subcellularLocation>
</comment>
<evidence type="ECO:0000256" key="8">
    <source>
        <dbReference type="ARBA" id="ARBA00023136"/>
    </source>
</evidence>
<keyword evidence="6" id="KW-1133">Transmembrane helix</keyword>
<dbReference type="GO" id="GO:0005743">
    <property type="term" value="C:mitochondrial inner membrane"/>
    <property type="evidence" value="ECO:0007669"/>
    <property type="project" value="UniProtKB-UniRule"/>
</dbReference>
<dbReference type="Proteomes" id="UP000192596">
    <property type="component" value="Unassembled WGS sequence"/>
</dbReference>
<dbReference type="Pfam" id="PF09813">
    <property type="entry name" value="Coa3_cc"/>
    <property type="match status" value="1"/>
</dbReference>
<evidence type="ECO:0000256" key="9">
    <source>
        <dbReference type="RuleBase" id="RU367056"/>
    </source>
</evidence>
<organism evidence="12 13">
    <name type="scientific">Cryoendolithus antarcticus</name>
    <dbReference type="NCBI Taxonomy" id="1507870"/>
    <lineage>
        <taxon>Eukaryota</taxon>
        <taxon>Fungi</taxon>
        <taxon>Dikarya</taxon>
        <taxon>Ascomycota</taxon>
        <taxon>Pezizomycotina</taxon>
        <taxon>Dothideomycetes</taxon>
        <taxon>Dothideomycetidae</taxon>
        <taxon>Cladosporiales</taxon>
        <taxon>Cladosporiaceae</taxon>
        <taxon>Cryoendolithus</taxon>
    </lineage>
</organism>
<dbReference type="InParanoid" id="A0A1V8T454"/>
<gene>
    <name evidence="12" type="ORF">B0A48_08773</name>
    <name evidence="11" type="ORF">B0A48_10943</name>
</gene>
<reference evidence="12" key="1">
    <citation type="journal article" date="2017" name="Genome Announc.">
        <title>Draft Genome Sequences of the Antarctic Endolithic Fungi Rachicladosporium antarcticum CCFEE 5527 and Rachicladosporium sp. CCFEE 5018.</title>
        <authorList>
            <person name="Coleine C."/>
            <person name="Masonjones S."/>
            <person name="Selbmann L."/>
            <person name="Zucconi L."/>
            <person name="Onofri S."/>
            <person name="Pacelli C."/>
            <person name="Stajich J.E."/>
        </authorList>
    </citation>
    <scope>NUCLEOTIDE SEQUENCE</scope>
    <source>
        <strain evidence="12">CCFEE 5527</strain>
    </source>
</reference>
<protein>
    <recommendedName>
        <fullName evidence="9">Cytochrome c oxidase assembly factor 3</fullName>
    </recommendedName>
</protein>
<dbReference type="InterPro" id="IPR018628">
    <property type="entry name" value="Coa3_CC"/>
</dbReference>
<sequence>MPLGRVPQSSYYDAQNRPTAALYRARQPYLIRNTITGLCIMGFVAGVYSYTIRAIGQDDFSDIPMPDAPVQSGALVGSSGSAPAKKQ</sequence>
<dbReference type="InterPro" id="IPR041752">
    <property type="entry name" value="Coa3"/>
</dbReference>